<dbReference type="EMBL" id="JABANE010000115">
    <property type="protein sequence ID" value="NME71793.1"/>
    <property type="molecule type" value="Genomic_DNA"/>
</dbReference>
<accession>A0A7X9RZV8</accession>
<dbReference type="SUPFAM" id="SSF50156">
    <property type="entry name" value="PDZ domain-like"/>
    <property type="match status" value="1"/>
</dbReference>
<keyword evidence="3" id="KW-1185">Reference proteome</keyword>
<feature type="domain" description="PDZ" evidence="1">
    <location>
        <begin position="498"/>
        <end position="546"/>
    </location>
</feature>
<evidence type="ECO:0000313" key="2">
    <source>
        <dbReference type="EMBL" id="NME71793.1"/>
    </source>
</evidence>
<dbReference type="Gene3D" id="1.10.390.10">
    <property type="entry name" value="Neutral Protease Domain 2"/>
    <property type="match status" value="1"/>
</dbReference>
<dbReference type="SUPFAM" id="SSF55486">
    <property type="entry name" value="Metalloproteases ('zincins'), catalytic domain"/>
    <property type="match status" value="1"/>
</dbReference>
<sequence length="613" mass="70428">MKNYLLLIILFFVIYNAKCFSQEKTFQYYYNIDLNTVSEDQLEVTLTVNTPPESAIFQFPAIVPGTYKVYDFGRFVSELTAYNSKEELLEVEKLNDNQYKINDISDLDKIHYYVDDTWDTPMPNKVFEPAGTNIENDDVFVINNHGFFGYFDGMENFPFHIEVKKPSHLYGGSALTRSKGDSITDHFDVVNYHRLVDNPIIYTEADTVTLNVGTTKVFVSIYSPNKKLNADLVGQKLIDVLEAQKVFLKNQLPTDHYSFLIYLTDKPGISGAMGALEHWNCSFYFLPEESPAVILPVIQEIAAHEFFHIITPLSIHSEEIAHFDYMEPKMSKHLWLYEGVTEYFAGLALVQANLIDEETYLDALRGKIITAKSTYMDDLAFTELSKKCLEEYGNQYGNVYQKGALIGLALDLILIENSDGKYNLRDLMLELSQTYGSSRPFKDDQLFHAIDSITGVPEVKEFLEKYVDSPNPFPYTATLQKVGVTYLPEEVKTFATFGNIGISVNDDDEIFVEDIIDMDDFGKQIGYQVGDVLLKMNNTPITIENIGDLMNNYINHPEKFPKLKLQVRRDGKTIQLKSKTLILEEKEYDVFYKDENPTKEQQLLYRQWLQKII</sequence>
<reference evidence="2 3" key="1">
    <citation type="submission" date="2020-04" db="EMBL/GenBank/DDBJ databases">
        <title>Flammeovirga sp. SR4, a novel species isolated from seawater.</title>
        <authorList>
            <person name="Wang X."/>
        </authorList>
    </citation>
    <scope>NUCLEOTIDE SEQUENCE [LARGE SCALE GENOMIC DNA]</scope>
    <source>
        <strain evidence="2 3">ATCC 23126</strain>
    </source>
</reference>
<dbReference type="InterPro" id="IPR027268">
    <property type="entry name" value="Peptidase_M4/M1_CTD_sf"/>
</dbReference>
<dbReference type="InterPro" id="IPR036034">
    <property type="entry name" value="PDZ_sf"/>
</dbReference>
<dbReference type="InterPro" id="IPR001478">
    <property type="entry name" value="PDZ"/>
</dbReference>
<evidence type="ECO:0000313" key="3">
    <source>
        <dbReference type="Proteomes" id="UP000576082"/>
    </source>
</evidence>
<dbReference type="Pfam" id="PF05299">
    <property type="entry name" value="Peptidase_M61"/>
    <property type="match status" value="1"/>
</dbReference>
<comment type="caution">
    <text evidence="2">The sequence shown here is derived from an EMBL/GenBank/DDBJ whole genome shotgun (WGS) entry which is preliminary data.</text>
</comment>
<protein>
    <submittedName>
        <fullName evidence="2">Peptidase M61</fullName>
    </submittedName>
</protein>
<dbReference type="InterPro" id="IPR007963">
    <property type="entry name" value="Peptidase_M61_catalytic"/>
</dbReference>
<evidence type="ECO:0000259" key="1">
    <source>
        <dbReference type="PROSITE" id="PS50106"/>
    </source>
</evidence>
<dbReference type="Pfam" id="PF17899">
    <property type="entry name" value="Peptidase_M61_N"/>
    <property type="match status" value="1"/>
</dbReference>
<name>A0A7X9RZV8_9BACT</name>
<proteinExistence type="predicted"/>
<dbReference type="RefSeq" id="WP_169659999.1">
    <property type="nucleotide sequence ID" value="NZ_JABANE010000115.1"/>
</dbReference>
<dbReference type="InterPro" id="IPR040756">
    <property type="entry name" value="Peptidase_M61_N"/>
</dbReference>
<dbReference type="Proteomes" id="UP000576082">
    <property type="component" value="Unassembled WGS sequence"/>
</dbReference>
<dbReference type="AlphaFoldDB" id="A0A7X9RZV8"/>
<gene>
    <name evidence="2" type="ORF">HHU12_27760</name>
</gene>
<organism evidence="2 3">
    <name type="scientific">Flammeovirga aprica JL-4</name>
    <dbReference type="NCBI Taxonomy" id="694437"/>
    <lineage>
        <taxon>Bacteria</taxon>
        <taxon>Pseudomonadati</taxon>
        <taxon>Bacteroidota</taxon>
        <taxon>Cytophagia</taxon>
        <taxon>Cytophagales</taxon>
        <taxon>Flammeovirgaceae</taxon>
        <taxon>Flammeovirga</taxon>
    </lineage>
</organism>
<dbReference type="PROSITE" id="PS50106">
    <property type="entry name" value="PDZ"/>
    <property type="match status" value="1"/>
</dbReference>
<dbReference type="Gene3D" id="2.60.40.3650">
    <property type="match status" value="1"/>
</dbReference>